<keyword evidence="3" id="KW-1185">Reference proteome</keyword>
<dbReference type="EMBL" id="JAQQWM010000003">
    <property type="protein sequence ID" value="KAK8072231.1"/>
    <property type="molecule type" value="Genomic_DNA"/>
</dbReference>
<evidence type="ECO:0000256" key="1">
    <source>
        <dbReference type="SAM" id="MobiDB-lite"/>
    </source>
</evidence>
<accession>A0ABR1VPJ2</accession>
<evidence type="ECO:0000313" key="3">
    <source>
        <dbReference type="Proteomes" id="UP001446871"/>
    </source>
</evidence>
<dbReference type="Proteomes" id="UP001446871">
    <property type="component" value="Unassembled WGS sequence"/>
</dbReference>
<proteinExistence type="predicted"/>
<comment type="caution">
    <text evidence="2">The sequence shown here is derived from an EMBL/GenBank/DDBJ whole genome shotgun (WGS) entry which is preliminary data.</text>
</comment>
<feature type="region of interest" description="Disordered" evidence="1">
    <location>
        <begin position="403"/>
        <end position="439"/>
    </location>
</feature>
<dbReference type="Gene3D" id="3.30.70.100">
    <property type="match status" value="1"/>
</dbReference>
<dbReference type="SUPFAM" id="SSF54909">
    <property type="entry name" value="Dimeric alpha+beta barrel"/>
    <property type="match status" value="1"/>
</dbReference>
<sequence length="495" mass="55106">MARAKVTAKRIGKGVVTWTRFHLPPEQEWSTWSVTHADVHVGPLADAEGVLKASLGRMVENPVQAAYIIVWRTLDDLKNFKSSPACAEFLQNLPEKDDVFDSSSTSRFLTLEQMNPKLTATLDGRMTFAAFLIPQKDNSLKGTWYDSLKDAFGRFLPRGFDFLSYKGRFSWQYLTVWFSVLTEDYWVESKFGKLEESQEALQGRTIFCELRLWPLKMGVTPEDEEASATDPQAKESWDQAVAQVMPPWDPEDLELEEQLNEYRDELLEHQEIDDPEPEDDGVLVPCTAWFFFFCVSWGETHIRSWRWILPPGIYGPGPPSSNIIRLPPGINIRGNLPNWPRITIGPDHRLTTESELAREEASAGGTTLAFTPGPTAGPTCPGASTACGGTICRGYWCDPTPTGAPPGYQDPSSGGYSAPTTTQQPPPTSKPVTPLTRGPIHCFDEADVQSDDHNEYSTDFSGLRGPGDEMIGPGDETIRLRKTDSHGINYDYSCG</sequence>
<protein>
    <recommendedName>
        <fullName evidence="4">ABM domain-containing protein</fullName>
    </recommendedName>
</protein>
<dbReference type="InterPro" id="IPR011008">
    <property type="entry name" value="Dimeric_a/b-barrel"/>
</dbReference>
<name>A0ABR1VPJ2_9PEZI</name>
<reference evidence="2 3" key="1">
    <citation type="submission" date="2023-01" db="EMBL/GenBank/DDBJ databases">
        <title>Analysis of 21 Apiospora genomes using comparative genomics revels a genus with tremendous synthesis potential of carbohydrate active enzymes and secondary metabolites.</title>
        <authorList>
            <person name="Sorensen T."/>
        </authorList>
    </citation>
    <scope>NUCLEOTIDE SEQUENCE [LARGE SCALE GENOMIC DNA]</scope>
    <source>
        <strain evidence="2 3">CBS 83171</strain>
    </source>
</reference>
<feature type="region of interest" description="Disordered" evidence="1">
    <location>
        <begin position="451"/>
        <end position="470"/>
    </location>
</feature>
<organism evidence="2 3">
    <name type="scientific">Apiospora saccharicola</name>
    <dbReference type="NCBI Taxonomy" id="335842"/>
    <lineage>
        <taxon>Eukaryota</taxon>
        <taxon>Fungi</taxon>
        <taxon>Dikarya</taxon>
        <taxon>Ascomycota</taxon>
        <taxon>Pezizomycotina</taxon>
        <taxon>Sordariomycetes</taxon>
        <taxon>Xylariomycetidae</taxon>
        <taxon>Amphisphaeriales</taxon>
        <taxon>Apiosporaceae</taxon>
        <taxon>Apiospora</taxon>
    </lineage>
</organism>
<gene>
    <name evidence="2" type="ORF">PG996_005579</name>
</gene>
<evidence type="ECO:0008006" key="4">
    <source>
        <dbReference type="Google" id="ProtNLM"/>
    </source>
</evidence>
<evidence type="ECO:0000313" key="2">
    <source>
        <dbReference type="EMBL" id="KAK8072231.1"/>
    </source>
</evidence>